<evidence type="ECO:0000313" key="1">
    <source>
        <dbReference type="EMBL" id="GID57727.1"/>
    </source>
</evidence>
<proteinExistence type="predicted"/>
<organism evidence="1 2">
    <name type="scientific">Actinoplanes couchii</name>
    <dbReference type="NCBI Taxonomy" id="403638"/>
    <lineage>
        <taxon>Bacteria</taxon>
        <taxon>Bacillati</taxon>
        <taxon>Actinomycetota</taxon>
        <taxon>Actinomycetes</taxon>
        <taxon>Micromonosporales</taxon>
        <taxon>Micromonosporaceae</taxon>
        <taxon>Actinoplanes</taxon>
    </lineage>
</organism>
<reference evidence="1 2" key="1">
    <citation type="submission" date="2021-01" db="EMBL/GenBank/DDBJ databases">
        <title>Whole genome shotgun sequence of Actinoplanes couchii NBRC 106145.</title>
        <authorList>
            <person name="Komaki H."/>
            <person name="Tamura T."/>
        </authorList>
    </citation>
    <scope>NUCLEOTIDE SEQUENCE [LARGE SCALE GENOMIC DNA]</scope>
    <source>
        <strain evidence="1 2">NBRC 106145</strain>
    </source>
</reference>
<evidence type="ECO:0000313" key="2">
    <source>
        <dbReference type="Proteomes" id="UP000612282"/>
    </source>
</evidence>
<dbReference type="EMBL" id="BOMG01000076">
    <property type="protein sequence ID" value="GID57727.1"/>
    <property type="molecule type" value="Genomic_DNA"/>
</dbReference>
<gene>
    <name evidence="1" type="ORF">Aco03nite_061310</name>
</gene>
<name>A0ABQ3XGV5_9ACTN</name>
<sequence>MIYRMMIPHRWTRPEAIDVCLEALATGRVHGVSPNHDPDLLAWNSTFAQNGLGPHAMVRDWGLFEAHFVDRRCEFFMVQAHRMKKPPKWKRLLPHLEQYGLAPGAFTAPDHEYHRVVASDSEVCVDSTTGRVMKITVPATPPLPRTGAPLPRNLPRDIRAVATGPRSAWDRWLDRRPVTDWPSYPGLLSNLHRDHPAQRETWTAFGLWLLDRARAVWPADEWAWRWSRFVLDRPGTVPAGTVAPVCLAALPLTRAEAAELPRDWRGRTPSEIRNSRMTLALLRNAALDVPAPPVDPELAAWRPLMRGVG</sequence>
<dbReference type="Proteomes" id="UP000612282">
    <property type="component" value="Unassembled WGS sequence"/>
</dbReference>
<protein>
    <submittedName>
        <fullName evidence="1">Uncharacterized protein</fullName>
    </submittedName>
</protein>
<keyword evidence="2" id="KW-1185">Reference proteome</keyword>
<accession>A0ABQ3XGV5</accession>
<comment type="caution">
    <text evidence="1">The sequence shown here is derived from an EMBL/GenBank/DDBJ whole genome shotgun (WGS) entry which is preliminary data.</text>
</comment>